<keyword evidence="2 4" id="KW-0238">DNA-binding</keyword>
<sequence>MNNAPQTPDLTIPDTDQSLIDIWLNGLSEYTQRGYKRCVNEFLQWVKKPLGAVTLADLQGWEETLSDFAPHTRRFKMAAVRSLLSFGHNIGVLHKNVSFGLHQPKIKDTLNERILSEEEVAAMIQSQKNPRNQAILLLLYTAGLRVNELCSLRWKDLSSRKPGGQLTIRGKGGKTRIILLPEPVWQKLCKLRNNALGGDPVFISRQKDGLGTNLDQSQVNRIVASSAIEAGIDKKVSPHWLRHAHAIHSLSRGAPLHLVQNTVGHSSIATTSRYLHARIDDSSALYLNMLSQTTNQSTQQSTNREEHKPQKQKQPRVEVEKNTSVLKCPNCKSKELQQDGFQILADGLNHKRFRCRNCDYVFTPLLSIPTDKK</sequence>
<keyword evidence="3" id="KW-0233">DNA recombination</keyword>
<dbReference type="GO" id="GO:0015074">
    <property type="term" value="P:DNA integration"/>
    <property type="evidence" value="ECO:0007669"/>
    <property type="project" value="InterPro"/>
</dbReference>
<dbReference type="SUPFAM" id="SSF56349">
    <property type="entry name" value="DNA breaking-rejoining enzymes"/>
    <property type="match status" value="1"/>
</dbReference>
<comment type="similarity">
    <text evidence="1">Belongs to the 'phage' integrase family.</text>
</comment>
<dbReference type="InterPro" id="IPR050090">
    <property type="entry name" value="Tyrosine_recombinase_XerCD"/>
</dbReference>
<feature type="domain" description="Tyr recombinase" evidence="6">
    <location>
        <begin position="110"/>
        <end position="287"/>
    </location>
</feature>
<dbReference type="InterPro" id="IPR013762">
    <property type="entry name" value="Integrase-like_cat_sf"/>
</dbReference>
<dbReference type="PANTHER" id="PTHR30349">
    <property type="entry name" value="PHAGE INTEGRASE-RELATED"/>
    <property type="match status" value="1"/>
</dbReference>
<dbReference type="InterPro" id="IPR044068">
    <property type="entry name" value="CB"/>
</dbReference>
<evidence type="ECO:0000313" key="8">
    <source>
        <dbReference type="EMBL" id="MDR9897487.1"/>
    </source>
</evidence>
<dbReference type="InterPro" id="IPR010998">
    <property type="entry name" value="Integrase_recombinase_N"/>
</dbReference>
<dbReference type="RefSeq" id="WP_310834090.1">
    <property type="nucleotide sequence ID" value="NZ_CAWQFN010000498.1"/>
</dbReference>
<evidence type="ECO:0000256" key="2">
    <source>
        <dbReference type="ARBA" id="ARBA00023125"/>
    </source>
</evidence>
<feature type="domain" description="Core-binding (CB)" evidence="7">
    <location>
        <begin position="14"/>
        <end position="88"/>
    </location>
</feature>
<dbReference type="PROSITE" id="PS51900">
    <property type="entry name" value="CB"/>
    <property type="match status" value="1"/>
</dbReference>
<comment type="caution">
    <text evidence="8">The sequence shown here is derived from an EMBL/GenBank/DDBJ whole genome shotgun (WGS) entry which is preliminary data.</text>
</comment>
<protein>
    <submittedName>
        <fullName evidence="8">Tyrosine-type recombinase/integrase</fullName>
    </submittedName>
</protein>
<feature type="compositionally biased region" description="Basic and acidic residues" evidence="5">
    <location>
        <begin position="303"/>
        <end position="321"/>
    </location>
</feature>
<feature type="compositionally biased region" description="Low complexity" evidence="5">
    <location>
        <begin position="293"/>
        <end position="302"/>
    </location>
</feature>
<dbReference type="Gene3D" id="1.10.443.10">
    <property type="entry name" value="Intergrase catalytic core"/>
    <property type="match status" value="1"/>
</dbReference>
<keyword evidence="9" id="KW-1185">Reference proteome</keyword>
<dbReference type="Proteomes" id="UP000667802">
    <property type="component" value="Unassembled WGS sequence"/>
</dbReference>
<dbReference type="PANTHER" id="PTHR30349:SF41">
    <property type="entry name" value="INTEGRASE_RECOMBINASE PROTEIN MJ0367-RELATED"/>
    <property type="match status" value="1"/>
</dbReference>
<evidence type="ECO:0000256" key="5">
    <source>
        <dbReference type="SAM" id="MobiDB-lite"/>
    </source>
</evidence>
<dbReference type="Gene3D" id="1.10.150.130">
    <property type="match status" value="1"/>
</dbReference>
<dbReference type="AlphaFoldDB" id="A0AAP5I9K7"/>
<dbReference type="Pfam" id="PF00589">
    <property type="entry name" value="Phage_integrase"/>
    <property type="match status" value="1"/>
</dbReference>
<proteinExistence type="inferred from homology"/>
<organism evidence="8 9">
    <name type="scientific">Aetokthonos hydrillicola Thurmond2011</name>
    <dbReference type="NCBI Taxonomy" id="2712845"/>
    <lineage>
        <taxon>Bacteria</taxon>
        <taxon>Bacillati</taxon>
        <taxon>Cyanobacteriota</taxon>
        <taxon>Cyanophyceae</taxon>
        <taxon>Nostocales</taxon>
        <taxon>Hapalosiphonaceae</taxon>
        <taxon>Aetokthonos</taxon>
    </lineage>
</organism>
<dbReference type="PROSITE" id="PS51898">
    <property type="entry name" value="TYR_RECOMBINASE"/>
    <property type="match status" value="1"/>
</dbReference>
<evidence type="ECO:0000256" key="3">
    <source>
        <dbReference type="ARBA" id="ARBA00023172"/>
    </source>
</evidence>
<dbReference type="InterPro" id="IPR002104">
    <property type="entry name" value="Integrase_catalytic"/>
</dbReference>
<reference evidence="9" key="1">
    <citation type="journal article" date="2021" name="Science">
        <title>Hunting the eagle killer: A cyanobacterial neurotoxin causes vacuolar myelinopathy.</title>
        <authorList>
            <person name="Breinlinger S."/>
            <person name="Phillips T.J."/>
            <person name="Haram B.N."/>
            <person name="Mares J."/>
            <person name="Martinez Yerena J.A."/>
            <person name="Hrouzek P."/>
            <person name="Sobotka R."/>
            <person name="Henderson W.M."/>
            <person name="Schmieder P."/>
            <person name="Williams S.M."/>
            <person name="Lauderdale J.D."/>
            <person name="Wilde H.D."/>
            <person name="Gerrin W."/>
            <person name="Kust A."/>
            <person name="Washington J.W."/>
            <person name="Wagner C."/>
            <person name="Geier B."/>
            <person name="Liebeke M."/>
            <person name="Enke H."/>
            <person name="Niedermeyer T.H.J."/>
            <person name="Wilde S.B."/>
        </authorList>
    </citation>
    <scope>NUCLEOTIDE SEQUENCE [LARGE SCALE GENOMIC DNA]</scope>
    <source>
        <strain evidence="9">Thurmond2011</strain>
    </source>
</reference>
<evidence type="ECO:0000313" key="9">
    <source>
        <dbReference type="Proteomes" id="UP000667802"/>
    </source>
</evidence>
<dbReference type="GO" id="GO:0003677">
    <property type="term" value="F:DNA binding"/>
    <property type="evidence" value="ECO:0007669"/>
    <property type="project" value="UniProtKB-UniRule"/>
</dbReference>
<accession>A0AAP5I9K7</accession>
<evidence type="ECO:0000256" key="1">
    <source>
        <dbReference type="ARBA" id="ARBA00008857"/>
    </source>
</evidence>
<evidence type="ECO:0000256" key="4">
    <source>
        <dbReference type="PROSITE-ProRule" id="PRU01248"/>
    </source>
</evidence>
<dbReference type="InterPro" id="IPR011010">
    <property type="entry name" value="DNA_brk_join_enz"/>
</dbReference>
<evidence type="ECO:0000259" key="6">
    <source>
        <dbReference type="PROSITE" id="PS51898"/>
    </source>
</evidence>
<gene>
    <name evidence="8" type="ORF">G7B40_023385</name>
</gene>
<name>A0AAP5I9K7_9CYAN</name>
<evidence type="ECO:0000259" key="7">
    <source>
        <dbReference type="PROSITE" id="PS51900"/>
    </source>
</evidence>
<dbReference type="GO" id="GO:0006310">
    <property type="term" value="P:DNA recombination"/>
    <property type="evidence" value="ECO:0007669"/>
    <property type="project" value="UniProtKB-KW"/>
</dbReference>
<feature type="region of interest" description="Disordered" evidence="5">
    <location>
        <begin position="293"/>
        <end position="322"/>
    </location>
</feature>
<dbReference type="EMBL" id="JAALHA020000012">
    <property type="protein sequence ID" value="MDR9897487.1"/>
    <property type="molecule type" value="Genomic_DNA"/>
</dbReference>